<dbReference type="Pfam" id="PF12697">
    <property type="entry name" value="Abhydrolase_6"/>
    <property type="match status" value="1"/>
</dbReference>
<comment type="caution">
    <text evidence="2">The sequence shown here is derived from an EMBL/GenBank/DDBJ whole genome shotgun (WGS) entry which is preliminary data.</text>
</comment>
<dbReference type="Gene3D" id="3.40.50.1820">
    <property type="entry name" value="alpha/beta hydrolase"/>
    <property type="match status" value="1"/>
</dbReference>
<organism evidence="2 3">
    <name type="scientific">Paucimonas lemoignei</name>
    <name type="common">Pseudomonas lemoignei</name>
    <dbReference type="NCBI Taxonomy" id="29443"/>
    <lineage>
        <taxon>Bacteria</taxon>
        <taxon>Pseudomonadati</taxon>
        <taxon>Pseudomonadota</taxon>
        <taxon>Betaproteobacteria</taxon>
        <taxon>Burkholderiales</taxon>
        <taxon>Burkholderiaceae</taxon>
        <taxon>Paucimonas</taxon>
    </lineage>
</organism>
<evidence type="ECO:0000313" key="2">
    <source>
        <dbReference type="EMBL" id="TCS37854.1"/>
    </source>
</evidence>
<evidence type="ECO:0000259" key="1">
    <source>
        <dbReference type="Pfam" id="PF12697"/>
    </source>
</evidence>
<accession>A0A4R3HYC5</accession>
<keyword evidence="3" id="KW-1185">Reference proteome</keyword>
<protein>
    <submittedName>
        <fullName evidence="2">Pimeloyl-ACP methyl ester carboxylesterase</fullName>
    </submittedName>
</protein>
<sequence>MPSTEKMNVRPVLKHVKLCDGDAGKPALLCLPGAMCSPEVFAAMAESTGYIGYGVPWLESEGPFDLVSLAQRVSELIDQLGKVILVGHSVGTVIAVLAARQCMADGRNSVAGLVLSNSGANTRGLGDIDSLIDKVSMQWGTAFWEAFSTRCIGTDIPPQLMERLQAYPAQLNPSAVAESLASLKAIDLLPVLPSLAGIPAAVVHGRFDKARTMAHATELAGALPASSLHVLETGHTSAAEAPAAFAGIVQSVADRILI</sequence>
<name>A0A4R3HYC5_PAULE</name>
<dbReference type="SUPFAM" id="SSF53474">
    <property type="entry name" value="alpha/beta-Hydrolases"/>
    <property type="match status" value="1"/>
</dbReference>
<gene>
    <name evidence="2" type="ORF">EDC30_103146</name>
</gene>
<feature type="domain" description="AB hydrolase-1" evidence="1">
    <location>
        <begin position="29"/>
        <end position="246"/>
    </location>
</feature>
<dbReference type="EMBL" id="SLZQ01000003">
    <property type="protein sequence ID" value="TCS37854.1"/>
    <property type="molecule type" value="Genomic_DNA"/>
</dbReference>
<dbReference type="InterPro" id="IPR000073">
    <property type="entry name" value="AB_hydrolase_1"/>
</dbReference>
<dbReference type="AlphaFoldDB" id="A0A4R3HYC5"/>
<reference evidence="2 3" key="1">
    <citation type="submission" date="2019-03" db="EMBL/GenBank/DDBJ databases">
        <title>Genomic Encyclopedia of Type Strains, Phase IV (KMG-IV): sequencing the most valuable type-strain genomes for metagenomic binning, comparative biology and taxonomic classification.</title>
        <authorList>
            <person name="Goeker M."/>
        </authorList>
    </citation>
    <scope>NUCLEOTIDE SEQUENCE [LARGE SCALE GENOMIC DNA]</scope>
    <source>
        <strain evidence="2 3">DSM 7445</strain>
    </source>
</reference>
<dbReference type="Proteomes" id="UP000295382">
    <property type="component" value="Unassembled WGS sequence"/>
</dbReference>
<proteinExistence type="predicted"/>
<dbReference type="InterPro" id="IPR029058">
    <property type="entry name" value="AB_hydrolase_fold"/>
</dbReference>
<evidence type="ECO:0000313" key="3">
    <source>
        <dbReference type="Proteomes" id="UP000295382"/>
    </source>
</evidence>